<feature type="domain" description="RNA polymerase sigma-70 region 2" evidence="5">
    <location>
        <begin position="16"/>
        <end position="82"/>
    </location>
</feature>
<keyword evidence="8" id="KW-1185">Reference proteome</keyword>
<organism evidence="7 8">
    <name type="scientific">Lachnospira hominis</name>
    <name type="common">ex Liu et al. 2021</name>
    <dbReference type="NCBI Taxonomy" id="2763051"/>
    <lineage>
        <taxon>Bacteria</taxon>
        <taxon>Bacillati</taxon>
        <taxon>Bacillota</taxon>
        <taxon>Clostridia</taxon>
        <taxon>Lachnospirales</taxon>
        <taxon>Lachnospiraceae</taxon>
        <taxon>Lachnospira</taxon>
    </lineage>
</organism>
<feature type="domain" description="RNA polymerase sigma factor 70 region 4 type 2" evidence="6">
    <location>
        <begin position="114"/>
        <end position="166"/>
    </location>
</feature>
<evidence type="ECO:0000259" key="6">
    <source>
        <dbReference type="Pfam" id="PF08281"/>
    </source>
</evidence>
<evidence type="ECO:0000259" key="5">
    <source>
        <dbReference type="Pfam" id="PF04542"/>
    </source>
</evidence>
<dbReference type="Pfam" id="PF08281">
    <property type="entry name" value="Sigma70_r4_2"/>
    <property type="match status" value="1"/>
</dbReference>
<evidence type="ECO:0000256" key="4">
    <source>
        <dbReference type="ARBA" id="ARBA00023163"/>
    </source>
</evidence>
<dbReference type="SUPFAM" id="SSF88946">
    <property type="entry name" value="Sigma2 domain of RNA polymerase sigma factors"/>
    <property type="match status" value="1"/>
</dbReference>
<dbReference type="PANTHER" id="PTHR43133:SF51">
    <property type="entry name" value="RNA POLYMERASE SIGMA FACTOR"/>
    <property type="match status" value="1"/>
</dbReference>
<comment type="similarity">
    <text evidence="1">Belongs to the sigma-70 factor family. ECF subfamily.</text>
</comment>
<comment type="caution">
    <text evidence="7">The sequence shown here is derived from an EMBL/GenBank/DDBJ whole genome shotgun (WGS) entry which is preliminary data.</text>
</comment>
<dbReference type="NCBIfam" id="TIGR02937">
    <property type="entry name" value="sigma70-ECF"/>
    <property type="match status" value="1"/>
</dbReference>
<dbReference type="EMBL" id="JACOPD010000002">
    <property type="protein sequence ID" value="MBC5680195.1"/>
    <property type="molecule type" value="Genomic_DNA"/>
</dbReference>
<keyword evidence="2" id="KW-0805">Transcription regulation</keyword>
<dbReference type="InterPro" id="IPR013324">
    <property type="entry name" value="RNA_pol_sigma_r3/r4-like"/>
</dbReference>
<name>A0ABR7FYC5_9FIRM</name>
<dbReference type="Proteomes" id="UP000628463">
    <property type="component" value="Unassembled WGS sequence"/>
</dbReference>
<reference evidence="7 8" key="1">
    <citation type="submission" date="2020-08" db="EMBL/GenBank/DDBJ databases">
        <title>Genome public.</title>
        <authorList>
            <person name="Liu C."/>
            <person name="Sun Q."/>
        </authorList>
    </citation>
    <scope>NUCLEOTIDE SEQUENCE [LARGE SCALE GENOMIC DNA]</scope>
    <source>
        <strain evidence="7 8">NSJ-43</strain>
    </source>
</reference>
<gene>
    <name evidence="7" type="ORF">H8S01_04365</name>
</gene>
<protein>
    <submittedName>
        <fullName evidence="7">RNA polymerase sigma factor</fullName>
    </submittedName>
</protein>
<dbReference type="InterPro" id="IPR013325">
    <property type="entry name" value="RNA_pol_sigma_r2"/>
</dbReference>
<dbReference type="InterPro" id="IPR007627">
    <property type="entry name" value="RNA_pol_sigma70_r2"/>
</dbReference>
<dbReference type="SUPFAM" id="SSF88659">
    <property type="entry name" value="Sigma3 and sigma4 domains of RNA polymerase sigma factors"/>
    <property type="match status" value="1"/>
</dbReference>
<proteinExistence type="inferred from homology"/>
<dbReference type="InterPro" id="IPR013249">
    <property type="entry name" value="RNA_pol_sigma70_r4_t2"/>
</dbReference>
<dbReference type="RefSeq" id="WP_186836303.1">
    <property type="nucleotide sequence ID" value="NZ_JACOPD010000002.1"/>
</dbReference>
<keyword evidence="3" id="KW-0731">Sigma factor</keyword>
<keyword evidence="4" id="KW-0804">Transcription</keyword>
<dbReference type="InterPro" id="IPR036388">
    <property type="entry name" value="WH-like_DNA-bd_sf"/>
</dbReference>
<dbReference type="Gene3D" id="1.10.1740.10">
    <property type="match status" value="1"/>
</dbReference>
<dbReference type="Gene3D" id="1.10.10.10">
    <property type="entry name" value="Winged helix-like DNA-binding domain superfamily/Winged helix DNA-binding domain"/>
    <property type="match status" value="1"/>
</dbReference>
<dbReference type="CDD" id="cd06171">
    <property type="entry name" value="Sigma70_r4"/>
    <property type="match status" value="1"/>
</dbReference>
<dbReference type="InterPro" id="IPR039425">
    <property type="entry name" value="RNA_pol_sigma-70-like"/>
</dbReference>
<evidence type="ECO:0000256" key="3">
    <source>
        <dbReference type="ARBA" id="ARBA00023082"/>
    </source>
</evidence>
<dbReference type="InterPro" id="IPR014284">
    <property type="entry name" value="RNA_pol_sigma-70_dom"/>
</dbReference>
<sequence length="173" mass="20026">MENESKTENESQAARLLEKHGDRVFRTAFMYLKNYQDAEDVLQMTFEKYLIAKPLFKNDEHEKAWFLRVAINISKNLVTSGWKRKVIYDDEQLRLFADEAVAQDNTGDSDDNSEAVLKAVLALPKDLSVVIQLFYYEEYSVAQIADLLEISVGNVTTRLNRARKKLEKSLREV</sequence>
<evidence type="ECO:0000313" key="8">
    <source>
        <dbReference type="Proteomes" id="UP000628463"/>
    </source>
</evidence>
<evidence type="ECO:0000256" key="1">
    <source>
        <dbReference type="ARBA" id="ARBA00010641"/>
    </source>
</evidence>
<evidence type="ECO:0000313" key="7">
    <source>
        <dbReference type="EMBL" id="MBC5680195.1"/>
    </source>
</evidence>
<dbReference type="Pfam" id="PF04542">
    <property type="entry name" value="Sigma70_r2"/>
    <property type="match status" value="1"/>
</dbReference>
<dbReference type="PANTHER" id="PTHR43133">
    <property type="entry name" value="RNA POLYMERASE ECF-TYPE SIGMA FACTO"/>
    <property type="match status" value="1"/>
</dbReference>
<accession>A0ABR7FYC5</accession>
<evidence type="ECO:0000256" key="2">
    <source>
        <dbReference type="ARBA" id="ARBA00023015"/>
    </source>
</evidence>